<protein>
    <submittedName>
        <fullName evidence="3">Uncharacterized protein</fullName>
    </submittedName>
</protein>
<sequence>MKFSYKIFFLCAILIGFINRNPNFGSVNAKGTEITASSFDDGGITLSNGEFIPTIGVDKYGRPTDTVIVYPDGRVERGSSNNYGRNNAGTIKNSPSDAENLSSSNIVNRNSGARAVFNFLPIYIISIILPAVNSLV</sequence>
<keyword evidence="2" id="KW-0732">Signal</keyword>
<name>A0A1R0GQF8_9FUNG</name>
<reference evidence="3 4" key="1">
    <citation type="journal article" date="2016" name="Mol. Biol. Evol.">
        <title>Genome-Wide Survey of Gut Fungi (Harpellales) Reveals the First Horizontally Transferred Ubiquitin Gene from a Mosquito Host.</title>
        <authorList>
            <person name="Wang Y."/>
            <person name="White M.M."/>
            <person name="Kvist S."/>
            <person name="Moncalvo J.M."/>
        </authorList>
    </citation>
    <scope>NUCLEOTIDE SEQUENCE [LARGE SCALE GENOMIC DNA]</scope>
    <source>
        <strain evidence="3 4">ALG-7-W6</strain>
    </source>
</reference>
<evidence type="ECO:0000313" key="4">
    <source>
        <dbReference type="Proteomes" id="UP000187455"/>
    </source>
</evidence>
<feature type="chain" id="PRO_5010301623" evidence="2">
    <location>
        <begin position="21"/>
        <end position="136"/>
    </location>
</feature>
<evidence type="ECO:0000256" key="2">
    <source>
        <dbReference type="SAM" id="SignalP"/>
    </source>
</evidence>
<proteinExistence type="predicted"/>
<evidence type="ECO:0000256" key="1">
    <source>
        <dbReference type="SAM" id="MobiDB-lite"/>
    </source>
</evidence>
<feature type="region of interest" description="Disordered" evidence="1">
    <location>
        <begin position="79"/>
        <end position="100"/>
    </location>
</feature>
<comment type="caution">
    <text evidence="3">The sequence shown here is derived from an EMBL/GenBank/DDBJ whole genome shotgun (WGS) entry which is preliminary data.</text>
</comment>
<dbReference type="EMBL" id="LSSL01004912">
    <property type="protein sequence ID" value="OLY79133.1"/>
    <property type="molecule type" value="Genomic_DNA"/>
</dbReference>
<accession>A0A1R0GQF8</accession>
<feature type="signal peptide" evidence="2">
    <location>
        <begin position="1"/>
        <end position="20"/>
    </location>
</feature>
<keyword evidence="4" id="KW-1185">Reference proteome</keyword>
<dbReference type="AlphaFoldDB" id="A0A1R0GQF8"/>
<gene>
    <name evidence="3" type="ORF">AYI68_g6806</name>
</gene>
<dbReference type="Proteomes" id="UP000187455">
    <property type="component" value="Unassembled WGS sequence"/>
</dbReference>
<evidence type="ECO:0000313" key="3">
    <source>
        <dbReference type="EMBL" id="OLY79133.1"/>
    </source>
</evidence>
<organism evidence="3 4">
    <name type="scientific">Smittium mucronatum</name>
    <dbReference type="NCBI Taxonomy" id="133383"/>
    <lineage>
        <taxon>Eukaryota</taxon>
        <taxon>Fungi</taxon>
        <taxon>Fungi incertae sedis</taxon>
        <taxon>Zoopagomycota</taxon>
        <taxon>Kickxellomycotina</taxon>
        <taxon>Harpellomycetes</taxon>
        <taxon>Harpellales</taxon>
        <taxon>Legeriomycetaceae</taxon>
        <taxon>Smittium</taxon>
    </lineage>
</organism>